<dbReference type="Proteomes" id="UP001589733">
    <property type="component" value="Unassembled WGS sequence"/>
</dbReference>
<name>A0ABV6AWG6_9DEIO</name>
<organism evidence="1 2">
    <name type="scientific">Deinococcus oregonensis</name>
    <dbReference type="NCBI Taxonomy" id="1805970"/>
    <lineage>
        <taxon>Bacteria</taxon>
        <taxon>Thermotogati</taxon>
        <taxon>Deinococcota</taxon>
        <taxon>Deinococci</taxon>
        <taxon>Deinococcales</taxon>
        <taxon>Deinococcaceae</taxon>
        <taxon>Deinococcus</taxon>
    </lineage>
</organism>
<dbReference type="RefSeq" id="WP_380007635.1">
    <property type="nucleotide sequence ID" value="NZ_JBHLYR010000024.1"/>
</dbReference>
<evidence type="ECO:0000313" key="2">
    <source>
        <dbReference type="Proteomes" id="UP001589733"/>
    </source>
</evidence>
<dbReference type="Gene3D" id="3.30.1130.10">
    <property type="match status" value="1"/>
</dbReference>
<comment type="caution">
    <text evidence="1">The sequence shown here is derived from an EMBL/GenBank/DDBJ whole genome shotgun (WGS) entry which is preliminary data.</text>
</comment>
<evidence type="ECO:0000313" key="1">
    <source>
        <dbReference type="EMBL" id="MFB9991847.1"/>
    </source>
</evidence>
<keyword evidence="2" id="KW-1185">Reference proteome</keyword>
<dbReference type="EMBL" id="JBHLYR010000024">
    <property type="protein sequence ID" value="MFB9991847.1"/>
    <property type="molecule type" value="Genomic_DNA"/>
</dbReference>
<proteinExistence type="predicted"/>
<dbReference type="InterPro" id="IPR043133">
    <property type="entry name" value="GTP-CH-I_C/QueF"/>
</dbReference>
<sequence>MTQAAADTASPEPIPAELLKTIANARPHLPTLVEHILYLPELCPATQNPAPGSTLTISYQAGEWLLELFSLDTYIDAFFAHPVVRDMELFVQTVAQDAANAARIEVKVLADVRLNRVRQGQRITVVAQPEA</sequence>
<reference evidence="1 2" key="1">
    <citation type="submission" date="2024-09" db="EMBL/GenBank/DDBJ databases">
        <authorList>
            <person name="Sun Q."/>
            <person name="Mori K."/>
        </authorList>
    </citation>
    <scope>NUCLEOTIDE SEQUENCE [LARGE SCALE GENOMIC DNA]</scope>
    <source>
        <strain evidence="1 2">JCM 13503</strain>
    </source>
</reference>
<protein>
    <submittedName>
        <fullName evidence="1">Uncharacterized protein</fullName>
    </submittedName>
</protein>
<gene>
    <name evidence="1" type="ORF">ACFFLM_07690</name>
</gene>
<accession>A0ABV6AWG6</accession>